<evidence type="ECO:0000256" key="3">
    <source>
        <dbReference type="ARBA" id="ARBA00022801"/>
    </source>
</evidence>
<comment type="similarity">
    <text evidence="1 8">Belongs to the Nth/MutY family.</text>
</comment>
<evidence type="ECO:0000256" key="1">
    <source>
        <dbReference type="ARBA" id="ARBA00008343"/>
    </source>
</evidence>
<accession>A0AAV2Z5K3</accession>
<dbReference type="InterPro" id="IPR003265">
    <property type="entry name" value="HhH-GPD_domain"/>
</dbReference>
<keyword evidence="5 8" id="KW-0456">Lyase</keyword>
<dbReference type="InterPro" id="IPR030841">
    <property type="entry name" value="NTH1"/>
</dbReference>
<dbReference type="EC" id="3.2.2.-" evidence="8"/>
<evidence type="ECO:0000256" key="9">
    <source>
        <dbReference type="SAM" id="MobiDB-lite"/>
    </source>
</evidence>
<dbReference type="InterPro" id="IPR000445">
    <property type="entry name" value="HhH_motif"/>
</dbReference>
<sequence length="334" mass="36639">MHNPFARFAHKKAVDKDGETGAATASVPAPPTTTPVATDNDDARQERPIKRRKTGDITAPVKHEQLTEAPRSTSTDTRHSDEDTRLALLVALQDARKNTVAPIDQYGTQACVHPETTDPRARRFQILVASMLSSQTKDQVTYEAMQRLHAIAAPMKPTMNAEEAVEPGLTIAKARNASEETLAEVLRPVGFYRRKVTYLKALADTCDHQFNGDIPATLSALTSLPGVGPKIARVVLLLAWDRVDGIIVDTHVHRFSKRLHWVSSDSSTPEDTRKQLEEWVPRSYWGGMSRAVVGFGQTTCLPVAPKCTYCPLAPICPSVQRVKATSSAREVTGK</sequence>
<keyword evidence="2 8" id="KW-0227">DNA damage</keyword>
<evidence type="ECO:0000256" key="5">
    <source>
        <dbReference type="ARBA" id="ARBA00023239"/>
    </source>
</evidence>
<dbReference type="Proteomes" id="UP001146120">
    <property type="component" value="Unassembled WGS sequence"/>
</dbReference>
<evidence type="ECO:0000313" key="12">
    <source>
        <dbReference type="Proteomes" id="UP001146120"/>
    </source>
</evidence>
<comment type="caution">
    <text evidence="8">Lacks conserved residue(s) required for the propagation of feature annotation.</text>
</comment>
<dbReference type="PANTHER" id="PTHR43286">
    <property type="entry name" value="ENDONUCLEASE III-LIKE PROTEIN 1"/>
    <property type="match status" value="1"/>
</dbReference>
<comment type="catalytic activity">
    <reaction evidence="7 8">
        <text>2'-deoxyribonucleotide-(2'-deoxyribose 5'-phosphate)-2'-deoxyribonucleotide-DNA = a 3'-end 2'-deoxyribonucleotide-(2,3-dehydro-2,3-deoxyribose 5'-phosphate)-DNA + a 5'-end 5'-phospho-2'-deoxyribonucleoside-DNA + H(+)</text>
        <dbReference type="Rhea" id="RHEA:66592"/>
        <dbReference type="Rhea" id="RHEA-COMP:13180"/>
        <dbReference type="Rhea" id="RHEA-COMP:16897"/>
        <dbReference type="Rhea" id="RHEA-COMP:17067"/>
        <dbReference type="ChEBI" id="CHEBI:15378"/>
        <dbReference type="ChEBI" id="CHEBI:136412"/>
        <dbReference type="ChEBI" id="CHEBI:157695"/>
        <dbReference type="ChEBI" id="CHEBI:167181"/>
        <dbReference type="EC" id="4.2.99.18"/>
    </reaction>
</comment>
<comment type="subcellular location">
    <subcellularLocation>
        <location evidence="8">Nucleus</location>
    </subcellularLocation>
    <subcellularLocation>
        <location evidence="8">Mitochondrion</location>
    </subcellularLocation>
</comment>
<keyword evidence="8" id="KW-0496">Mitochondrion</keyword>
<dbReference type="Pfam" id="PF00730">
    <property type="entry name" value="HhH-GPD"/>
    <property type="match status" value="1"/>
</dbReference>
<dbReference type="GO" id="GO:0006285">
    <property type="term" value="P:base-excision repair, AP site formation"/>
    <property type="evidence" value="ECO:0007669"/>
    <property type="project" value="UniProtKB-UniRule"/>
</dbReference>
<evidence type="ECO:0000256" key="7">
    <source>
        <dbReference type="ARBA" id="ARBA00044632"/>
    </source>
</evidence>
<dbReference type="InterPro" id="IPR011257">
    <property type="entry name" value="DNA_glycosylase"/>
</dbReference>
<keyword evidence="8" id="KW-0539">Nucleus</keyword>
<comment type="caution">
    <text evidence="11">The sequence shown here is derived from an EMBL/GenBank/DDBJ whole genome shotgun (WGS) entry which is preliminary data.</text>
</comment>
<reference evidence="11" key="1">
    <citation type="submission" date="2022-11" db="EMBL/GenBank/DDBJ databases">
        <authorList>
            <person name="Morgan W.R."/>
            <person name="Tartar A."/>
        </authorList>
    </citation>
    <scope>NUCLEOTIDE SEQUENCE</scope>
    <source>
        <strain evidence="11">ARSEF 373</strain>
    </source>
</reference>
<comment type="function">
    <text evidence="8">Bifunctional DNA N-glycosylase with associated apurinic/apyrimidinic (AP) lyase function that catalyzes the first step in base excision repair (BER), the primary repair pathway for the repair of oxidative DNA damage. The DNA N-glycosylase activity releases the damaged DNA base from DNA by cleaving the N-glycosidic bond, leaving an AP site. The AP lyase activity cleaves the phosphodiester bond 3' to the AP site by a beta-elimination. Primarily recognizes and repairs oxidative base damage of pyrimidines.</text>
</comment>
<dbReference type="SUPFAM" id="SSF48150">
    <property type="entry name" value="DNA-glycosylase"/>
    <property type="match status" value="1"/>
</dbReference>
<dbReference type="GO" id="GO:0005739">
    <property type="term" value="C:mitochondrion"/>
    <property type="evidence" value="ECO:0007669"/>
    <property type="project" value="UniProtKB-SubCell"/>
</dbReference>
<feature type="region of interest" description="Disordered" evidence="9">
    <location>
        <begin position="1"/>
        <end position="82"/>
    </location>
</feature>
<keyword evidence="4 8" id="KW-0234">DNA repair</keyword>
<gene>
    <name evidence="8" type="primary">NTH1</name>
    <name evidence="11" type="ORF">N0F65_006231</name>
</gene>
<dbReference type="Pfam" id="PF00633">
    <property type="entry name" value="HHH"/>
    <property type="match status" value="1"/>
</dbReference>
<evidence type="ECO:0000256" key="8">
    <source>
        <dbReference type="HAMAP-Rule" id="MF_03183"/>
    </source>
</evidence>
<keyword evidence="3 8" id="KW-0378">Hydrolase</keyword>
<name>A0AAV2Z5K3_9STRA</name>
<evidence type="ECO:0000256" key="6">
    <source>
        <dbReference type="ARBA" id="ARBA00023295"/>
    </source>
</evidence>
<dbReference type="PANTHER" id="PTHR43286:SF1">
    <property type="entry name" value="ENDONUCLEASE III-LIKE PROTEIN 1"/>
    <property type="match status" value="1"/>
</dbReference>
<dbReference type="GO" id="GO:0140078">
    <property type="term" value="F:class I DNA-(apurinic or apyrimidinic site) endonuclease activity"/>
    <property type="evidence" value="ECO:0007669"/>
    <property type="project" value="UniProtKB-EC"/>
</dbReference>
<feature type="domain" description="HhH-GPD" evidence="10">
    <location>
        <begin position="132"/>
        <end position="298"/>
    </location>
</feature>
<dbReference type="Gene3D" id="1.10.1670.10">
    <property type="entry name" value="Helix-hairpin-Helix base-excision DNA repair enzymes (C-terminal)"/>
    <property type="match status" value="1"/>
</dbReference>
<dbReference type="CDD" id="cd00056">
    <property type="entry name" value="ENDO3c"/>
    <property type="match status" value="1"/>
</dbReference>
<dbReference type="GO" id="GO:0006289">
    <property type="term" value="P:nucleotide-excision repair"/>
    <property type="evidence" value="ECO:0007669"/>
    <property type="project" value="TreeGrafter"/>
</dbReference>
<dbReference type="SMART" id="SM00478">
    <property type="entry name" value="ENDO3c"/>
    <property type="match status" value="1"/>
</dbReference>
<dbReference type="Gene3D" id="1.10.340.30">
    <property type="entry name" value="Hypothetical protein, domain 2"/>
    <property type="match status" value="1"/>
</dbReference>
<dbReference type="HAMAP" id="MF_03183">
    <property type="entry name" value="Endonuclease_III_Nth"/>
    <property type="match status" value="1"/>
</dbReference>
<dbReference type="FunFam" id="1.10.340.30:FF:000001">
    <property type="entry name" value="Endonuclease III"/>
    <property type="match status" value="1"/>
</dbReference>
<dbReference type="EMBL" id="DAKRPA010000055">
    <property type="protein sequence ID" value="DBA00970.1"/>
    <property type="molecule type" value="Genomic_DNA"/>
</dbReference>
<dbReference type="PROSITE" id="PS01155">
    <property type="entry name" value="ENDONUCLEASE_III_2"/>
    <property type="match status" value="1"/>
</dbReference>
<evidence type="ECO:0000313" key="11">
    <source>
        <dbReference type="EMBL" id="DBA00970.1"/>
    </source>
</evidence>
<dbReference type="EC" id="4.2.99.18" evidence="8"/>
<organism evidence="11 12">
    <name type="scientific">Lagenidium giganteum</name>
    <dbReference type="NCBI Taxonomy" id="4803"/>
    <lineage>
        <taxon>Eukaryota</taxon>
        <taxon>Sar</taxon>
        <taxon>Stramenopiles</taxon>
        <taxon>Oomycota</taxon>
        <taxon>Peronosporomycetes</taxon>
        <taxon>Pythiales</taxon>
        <taxon>Pythiaceae</taxon>
    </lineage>
</organism>
<dbReference type="GO" id="GO:0005634">
    <property type="term" value="C:nucleus"/>
    <property type="evidence" value="ECO:0007669"/>
    <property type="project" value="UniProtKB-SubCell"/>
</dbReference>
<keyword evidence="6 8" id="KW-0326">Glycosidase</keyword>
<dbReference type="InterPro" id="IPR023170">
    <property type="entry name" value="HhH_base_excis_C"/>
</dbReference>
<keyword evidence="12" id="KW-1185">Reference proteome</keyword>
<evidence type="ECO:0000259" key="10">
    <source>
        <dbReference type="SMART" id="SM00478"/>
    </source>
</evidence>
<dbReference type="AlphaFoldDB" id="A0AAV2Z5K3"/>
<protein>
    <recommendedName>
        <fullName evidence="8">Endonuclease III homolog</fullName>
        <ecNumber evidence="8">3.2.2.-</ecNumber>
        <ecNumber evidence="8">4.2.99.18</ecNumber>
    </recommendedName>
    <alternativeName>
        <fullName evidence="8">Bifunctional DNA N-glycosylase/DNA-(apurinic or apyrimidinic site) lyase</fullName>
        <shortName evidence="8">DNA glycosylase/AP lyase</shortName>
    </alternativeName>
</protein>
<dbReference type="InterPro" id="IPR004036">
    <property type="entry name" value="Endonuclease-III-like_CS2"/>
</dbReference>
<reference evidence="11" key="2">
    <citation type="journal article" date="2023" name="Microbiol Resour">
        <title>Decontamination and Annotation of the Draft Genome Sequence of the Oomycete Lagenidium giganteum ARSEF 373.</title>
        <authorList>
            <person name="Morgan W.R."/>
            <person name="Tartar A."/>
        </authorList>
    </citation>
    <scope>NUCLEOTIDE SEQUENCE</scope>
    <source>
        <strain evidence="11">ARSEF 373</strain>
    </source>
</reference>
<proteinExistence type="inferred from homology"/>
<dbReference type="GO" id="GO:0003677">
    <property type="term" value="F:DNA binding"/>
    <property type="evidence" value="ECO:0007669"/>
    <property type="project" value="UniProtKB-UniRule"/>
</dbReference>
<evidence type="ECO:0000256" key="4">
    <source>
        <dbReference type="ARBA" id="ARBA00023204"/>
    </source>
</evidence>
<evidence type="ECO:0000256" key="2">
    <source>
        <dbReference type="ARBA" id="ARBA00022763"/>
    </source>
</evidence>
<dbReference type="GO" id="GO:0000703">
    <property type="term" value="F:oxidized pyrimidine nucleobase lesion DNA N-glycosylase activity"/>
    <property type="evidence" value="ECO:0007669"/>
    <property type="project" value="UniProtKB-UniRule"/>
</dbReference>